<evidence type="ECO:0000256" key="3">
    <source>
        <dbReference type="ARBA" id="ARBA00022475"/>
    </source>
</evidence>
<keyword evidence="15" id="KW-1185">Reference proteome</keyword>
<evidence type="ECO:0000256" key="4">
    <source>
        <dbReference type="ARBA" id="ARBA00022670"/>
    </source>
</evidence>
<name>A0A858RG16_9BACT</name>
<dbReference type="CDD" id="cd07328">
    <property type="entry name" value="M48_Ste24p_like"/>
    <property type="match status" value="1"/>
</dbReference>
<evidence type="ECO:0000256" key="6">
    <source>
        <dbReference type="ARBA" id="ARBA00022723"/>
    </source>
</evidence>
<dbReference type="RefSeq" id="WP_169453818.1">
    <property type="nucleotide sequence ID" value="NZ_CP051774.1"/>
</dbReference>
<keyword evidence="4 14" id="KW-0645">Protease</keyword>
<dbReference type="GO" id="GO:0005886">
    <property type="term" value="C:plasma membrane"/>
    <property type="evidence" value="ECO:0007669"/>
    <property type="project" value="UniProtKB-SubCell"/>
</dbReference>
<dbReference type="Pfam" id="PF01435">
    <property type="entry name" value="Peptidase_M48"/>
    <property type="match status" value="1"/>
</dbReference>
<evidence type="ECO:0000256" key="10">
    <source>
        <dbReference type="ARBA" id="ARBA00023049"/>
    </source>
</evidence>
<dbReference type="EMBL" id="CP051774">
    <property type="protein sequence ID" value="QJE95504.1"/>
    <property type="molecule type" value="Genomic_DNA"/>
</dbReference>
<keyword evidence="9 12" id="KW-1133">Transmembrane helix</keyword>
<dbReference type="Gene3D" id="3.30.2010.10">
    <property type="entry name" value="Metalloproteases ('zincins'), catalytic domain"/>
    <property type="match status" value="1"/>
</dbReference>
<keyword evidence="3" id="KW-1003">Cell membrane</keyword>
<evidence type="ECO:0000256" key="1">
    <source>
        <dbReference type="ARBA" id="ARBA00001947"/>
    </source>
</evidence>
<evidence type="ECO:0000256" key="9">
    <source>
        <dbReference type="ARBA" id="ARBA00022989"/>
    </source>
</evidence>
<dbReference type="Proteomes" id="UP000501812">
    <property type="component" value="Chromosome"/>
</dbReference>
<evidence type="ECO:0000313" key="14">
    <source>
        <dbReference type="EMBL" id="QJE95504.1"/>
    </source>
</evidence>
<comment type="cofactor">
    <cofactor evidence="1">
        <name>Zn(2+)</name>
        <dbReference type="ChEBI" id="CHEBI:29105"/>
    </cofactor>
</comment>
<keyword evidence="10 14" id="KW-0482">Metalloprotease</keyword>
<evidence type="ECO:0000256" key="12">
    <source>
        <dbReference type="SAM" id="Phobius"/>
    </source>
</evidence>
<reference evidence="14 15" key="1">
    <citation type="submission" date="2020-04" db="EMBL/GenBank/DDBJ databases">
        <title>Luteolibacter sp. G-1-1-1 isolated from soil.</title>
        <authorList>
            <person name="Dahal R.H."/>
        </authorList>
    </citation>
    <scope>NUCLEOTIDE SEQUENCE [LARGE SCALE GENOMIC DNA]</scope>
    <source>
        <strain evidence="14 15">G-1-1-1</strain>
    </source>
</reference>
<protein>
    <submittedName>
        <fullName evidence="14">M48 family metalloprotease</fullName>
    </submittedName>
</protein>
<dbReference type="KEGG" id="luo:HHL09_06810"/>
<feature type="transmembrane region" description="Helical" evidence="12">
    <location>
        <begin position="64"/>
        <end position="84"/>
    </location>
</feature>
<keyword evidence="5 12" id="KW-0812">Transmembrane</keyword>
<sequence length="620" mass="68574">MTDDQFDAMVASLEARYQGKHPALARRAAFLAILGYAGLAFFLIAGAAIALLMIAWVIFSPNLLSIKIGALLGIPAAILTWSVFRGLWVKLSAPVGVEVKRGESPALFSLIDSISKEAGGVNFDTVLLTGDMNAAVVQNPRLGVFGWYKTYLLLGVPLMDSMAPEEFKSVLAHEFAHLSHQHGRLGTWLYRLRASWLRVMASLAQHGAPKPVLAFINWFWPRFNASAFVLSRSQEYQADAFAAKVTSPQSSAMALQRLVVDSRRLDDGFWDEIGAETSTSSSPPHDVFHRMHAFLGTMPDAPLATRWLTGALAMKTNTADTHPGLKDRLSALGVSIQPDAVPPLPASRASDAFLEPALIKSARDHFSKEWHMGIGTHWQETHREKLKLIKRLEAPFPGTPDGRWSEIAVRARLFGPRKIQEEIVHFLADHPDHVTANYARGVYLAEKDDLAAIPHLEKATVRPGLLHNALGAMAGLYDRLGRAGEIPGLRRRAQSREAQVDRAMHERSEISATDRFLLPKLSEEEMAEFVGLVGQHHEIRAAWLVQKHVVEYPEWRSYFLVLDMDPRVSQETGMKILQEVVEDVSIDAHVLAIRKTPDNAKVVATIVKMDGSALQVSHGK</sequence>
<gene>
    <name evidence="14" type="ORF">HHL09_06810</name>
</gene>
<keyword evidence="6" id="KW-0479">Metal-binding</keyword>
<dbReference type="GO" id="GO:0004222">
    <property type="term" value="F:metalloendopeptidase activity"/>
    <property type="evidence" value="ECO:0007669"/>
    <property type="project" value="InterPro"/>
</dbReference>
<keyword evidence="7" id="KW-0378">Hydrolase</keyword>
<evidence type="ECO:0000313" key="15">
    <source>
        <dbReference type="Proteomes" id="UP000501812"/>
    </source>
</evidence>
<evidence type="ECO:0000256" key="8">
    <source>
        <dbReference type="ARBA" id="ARBA00022833"/>
    </source>
</evidence>
<accession>A0A858RG16</accession>
<proteinExistence type="predicted"/>
<keyword evidence="11 12" id="KW-0472">Membrane</keyword>
<feature type="transmembrane region" description="Helical" evidence="12">
    <location>
        <begin position="28"/>
        <end position="58"/>
    </location>
</feature>
<comment type="subcellular location">
    <subcellularLocation>
        <location evidence="2">Cell membrane</location>
        <topology evidence="2">Multi-pass membrane protein</topology>
    </subcellularLocation>
</comment>
<organism evidence="14 15">
    <name type="scientific">Luteolibacter luteus</name>
    <dbReference type="NCBI Taxonomy" id="2728835"/>
    <lineage>
        <taxon>Bacteria</taxon>
        <taxon>Pseudomonadati</taxon>
        <taxon>Verrucomicrobiota</taxon>
        <taxon>Verrucomicrobiia</taxon>
        <taxon>Verrucomicrobiales</taxon>
        <taxon>Verrucomicrobiaceae</taxon>
        <taxon>Luteolibacter</taxon>
    </lineage>
</organism>
<dbReference type="GO" id="GO:0046872">
    <property type="term" value="F:metal ion binding"/>
    <property type="evidence" value="ECO:0007669"/>
    <property type="project" value="UniProtKB-KW"/>
</dbReference>
<dbReference type="GO" id="GO:0006508">
    <property type="term" value="P:proteolysis"/>
    <property type="evidence" value="ECO:0007669"/>
    <property type="project" value="UniProtKB-KW"/>
</dbReference>
<evidence type="ECO:0000256" key="7">
    <source>
        <dbReference type="ARBA" id="ARBA00022801"/>
    </source>
</evidence>
<feature type="domain" description="Peptidase M48" evidence="13">
    <location>
        <begin position="151"/>
        <end position="332"/>
    </location>
</feature>
<dbReference type="AlphaFoldDB" id="A0A858RG16"/>
<evidence type="ECO:0000256" key="11">
    <source>
        <dbReference type="ARBA" id="ARBA00023136"/>
    </source>
</evidence>
<evidence type="ECO:0000259" key="13">
    <source>
        <dbReference type="Pfam" id="PF01435"/>
    </source>
</evidence>
<dbReference type="InterPro" id="IPR001915">
    <property type="entry name" value="Peptidase_M48"/>
</dbReference>
<evidence type="ECO:0000256" key="2">
    <source>
        <dbReference type="ARBA" id="ARBA00004651"/>
    </source>
</evidence>
<dbReference type="PANTHER" id="PTHR43221:SF1">
    <property type="entry name" value="PROTEASE HTPX"/>
    <property type="match status" value="1"/>
</dbReference>
<dbReference type="PANTHER" id="PTHR43221">
    <property type="entry name" value="PROTEASE HTPX"/>
    <property type="match status" value="1"/>
</dbReference>
<dbReference type="InterPro" id="IPR050083">
    <property type="entry name" value="HtpX_protease"/>
</dbReference>
<evidence type="ECO:0000256" key="5">
    <source>
        <dbReference type="ARBA" id="ARBA00022692"/>
    </source>
</evidence>
<keyword evidence="8" id="KW-0862">Zinc</keyword>